<accession>A0AAD5VBB7</accession>
<feature type="compositionally biased region" description="Polar residues" evidence="1">
    <location>
        <begin position="45"/>
        <end position="55"/>
    </location>
</feature>
<feature type="compositionally biased region" description="Basic and acidic residues" evidence="1">
    <location>
        <begin position="58"/>
        <end position="71"/>
    </location>
</feature>
<proteinExistence type="predicted"/>
<dbReference type="EMBL" id="JANAWD010000037">
    <property type="protein sequence ID" value="KAJ3489873.1"/>
    <property type="molecule type" value="Genomic_DNA"/>
</dbReference>
<organism evidence="2 3">
    <name type="scientific">Meripilus lineatus</name>
    <dbReference type="NCBI Taxonomy" id="2056292"/>
    <lineage>
        <taxon>Eukaryota</taxon>
        <taxon>Fungi</taxon>
        <taxon>Dikarya</taxon>
        <taxon>Basidiomycota</taxon>
        <taxon>Agaricomycotina</taxon>
        <taxon>Agaricomycetes</taxon>
        <taxon>Polyporales</taxon>
        <taxon>Meripilaceae</taxon>
        <taxon>Meripilus</taxon>
    </lineage>
</organism>
<dbReference type="Proteomes" id="UP001212997">
    <property type="component" value="Unassembled WGS sequence"/>
</dbReference>
<evidence type="ECO:0000313" key="2">
    <source>
        <dbReference type="EMBL" id="KAJ3489873.1"/>
    </source>
</evidence>
<evidence type="ECO:0000313" key="3">
    <source>
        <dbReference type="Proteomes" id="UP001212997"/>
    </source>
</evidence>
<feature type="compositionally biased region" description="Polar residues" evidence="1">
    <location>
        <begin position="1"/>
        <end position="12"/>
    </location>
</feature>
<sequence>MASPQNPGSDTNAPADPSQPDASLQLSPPTTSGPPVPVHAPGPVESSSVDGSSPDTGLKAEEDPPKEDIKTDGNFLSVIISSLKQFFNPGGGQIFVLQFPGRFLEISEYAWDSESAGIYGQFIKPVAVNETEFRLADQMFDITDVTSGPKGINLSQVYEQLLNNLLPIFQDTGLAKQQNEIRKWLMKDVKAPAWVKDIVGKQKQNPDAPPVPNPVDTMSEAVTIPKASFAVPSRLSDEGTVNRIELSNALMMEYLESKQKWELERDAMIEEAMQYDVGSPESQKKLNSLTRKLAHITAVREAQLSAKYSDAVIRGFSHNVREYMGYMDMKSSAEFLQEAKDSLREAAMSSLDGSLKVYPVQMTPINWWQGLTTNFTLEDLTQNPDLIKEAIRSKSDQVDLLNKQLVALTFGTKGDVEKLQEKVTAAESRLNDARATLAKQYTTNVFSLAQTCIDRTGLLNKDQLTNVVRPYGIVGDVLGRLQTDMQNMAAAQQEVNGATRAWTDAAAALALADATDTRQQQEQIRLTIDSLKKDIAELTARYQALNPGGPIQPVPPPPSEEPKLDDVPILPGGPDQTSGGSRWQEITLHHQVESEYSSQRSESSASTSSSGCNLWFWSKSNSSSESSGSSDTKIEKSSDEVWVGFRATLVTVDRAGWFRPQFFQESKSYYHINPELKWTKWPEGVETMDQLKNGGTSNFHQLNQYLLPGYTIGFIICKDITIKISYSKTNVEDKKSNMSKSSQSSGGCLCWSYSNGSSSNQSDNSHSFQSAQDGCIIRIPGPQILGYIIQLTPNDTTDKMPDKLPDNFFIPDSEYDEILKDDRERAAEQAELLRLAEEAAAAPKTHLLYDQLDEILKKANISPDAMNSVHQAITRELGIVSQDAIPSSSS</sequence>
<feature type="region of interest" description="Disordered" evidence="1">
    <location>
        <begin position="1"/>
        <end position="71"/>
    </location>
</feature>
<feature type="compositionally biased region" description="Pro residues" evidence="1">
    <location>
        <begin position="31"/>
        <end position="40"/>
    </location>
</feature>
<evidence type="ECO:0000256" key="1">
    <source>
        <dbReference type="SAM" id="MobiDB-lite"/>
    </source>
</evidence>
<feature type="compositionally biased region" description="Pro residues" evidence="1">
    <location>
        <begin position="550"/>
        <end position="559"/>
    </location>
</feature>
<reference evidence="2" key="1">
    <citation type="submission" date="2022-07" db="EMBL/GenBank/DDBJ databases">
        <title>Genome Sequence of Physisporinus lineatus.</title>
        <authorList>
            <person name="Buettner E."/>
        </authorList>
    </citation>
    <scope>NUCLEOTIDE SEQUENCE</scope>
    <source>
        <strain evidence="2">VT162</strain>
    </source>
</reference>
<keyword evidence="3" id="KW-1185">Reference proteome</keyword>
<protein>
    <submittedName>
        <fullName evidence="2">Uncharacterized protein</fullName>
    </submittedName>
</protein>
<feature type="region of interest" description="Disordered" evidence="1">
    <location>
        <begin position="543"/>
        <end position="581"/>
    </location>
</feature>
<comment type="caution">
    <text evidence="2">The sequence shown here is derived from an EMBL/GenBank/DDBJ whole genome shotgun (WGS) entry which is preliminary data.</text>
</comment>
<name>A0AAD5VBB7_9APHY</name>
<dbReference type="AlphaFoldDB" id="A0AAD5VBB7"/>
<gene>
    <name evidence="2" type="ORF">NLI96_g1832</name>
</gene>